<evidence type="ECO:0000259" key="22">
    <source>
        <dbReference type="PROSITE" id="PS50982"/>
    </source>
</evidence>
<keyword evidence="4" id="KW-0217">Developmental protein</keyword>
<dbReference type="GO" id="GO:0140947">
    <property type="term" value="F:histone H3K9me2 methyltransferase activity"/>
    <property type="evidence" value="ECO:0007669"/>
    <property type="project" value="UniProtKB-EC"/>
</dbReference>
<feature type="region of interest" description="Disordered" evidence="19">
    <location>
        <begin position="435"/>
        <end position="522"/>
    </location>
</feature>
<evidence type="ECO:0000256" key="17">
    <source>
        <dbReference type="ARBA" id="ARBA00042995"/>
    </source>
</evidence>
<dbReference type="InterPro" id="IPR007728">
    <property type="entry name" value="Pre-SET_dom"/>
</dbReference>
<keyword evidence="14" id="KW-0131">Cell cycle</keyword>
<evidence type="ECO:0000259" key="21">
    <source>
        <dbReference type="PROSITE" id="PS50868"/>
    </source>
</evidence>
<evidence type="ECO:0000256" key="3">
    <source>
        <dbReference type="ARBA" id="ARBA00022454"/>
    </source>
</evidence>
<dbReference type="PANTHER" id="PTHR46024">
    <property type="entry name" value="HISTONE-LYSINE N-METHYLTRANSFERASE EGGLESS"/>
    <property type="match status" value="1"/>
</dbReference>
<dbReference type="SMART" id="SM00468">
    <property type="entry name" value="PreSET"/>
    <property type="match status" value="1"/>
</dbReference>
<name>A0A8T2P8A6_9TELE</name>
<keyword evidence="13" id="KW-0539">Nucleus</keyword>
<keyword evidence="24" id="KW-1185">Reference proteome</keyword>
<evidence type="ECO:0000256" key="6">
    <source>
        <dbReference type="ARBA" id="ARBA00022618"/>
    </source>
</evidence>
<dbReference type="GO" id="GO:0008270">
    <property type="term" value="F:zinc ion binding"/>
    <property type="evidence" value="ECO:0007669"/>
    <property type="project" value="InterPro"/>
</dbReference>
<keyword evidence="11" id="KW-0862">Zinc</keyword>
<gene>
    <name evidence="23" type="ORF">JZ751_029151</name>
</gene>
<keyword evidence="5" id="KW-0489">Methyltransferase</keyword>
<dbReference type="EMBL" id="JAFBMS010000010">
    <property type="protein sequence ID" value="KAG9348834.1"/>
    <property type="molecule type" value="Genomic_DNA"/>
</dbReference>
<evidence type="ECO:0000256" key="19">
    <source>
        <dbReference type="SAM" id="MobiDB-lite"/>
    </source>
</evidence>
<dbReference type="Pfam" id="PF01429">
    <property type="entry name" value="MBD"/>
    <property type="match status" value="1"/>
</dbReference>
<feature type="domain" description="Post-SET" evidence="21">
    <location>
        <begin position="615"/>
        <end position="631"/>
    </location>
</feature>
<feature type="domain" description="SET" evidence="20">
    <location>
        <begin position="358"/>
        <end position="606"/>
    </location>
</feature>
<comment type="subcellular location">
    <subcellularLocation>
        <location evidence="2">Chromosome</location>
    </subcellularLocation>
    <subcellularLocation>
        <location evidence="1">Nucleus</location>
    </subcellularLocation>
</comment>
<evidence type="ECO:0000256" key="10">
    <source>
        <dbReference type="ARBA" id="ARBA00022776"/>
    </source>
</evidence>
<evidence type="ECO:0000256" key="1">
    <source>
        <dbReference type="ARBA" id="ARBA00004123"/>
    </source>
</evidence>
<dbReference type="GO" id="GO:0010629">
    <property type="term" value="P:negative regulation of gene expression"/>
    <property type="evidence" value="ECO:0007669"/>
    <property type="project" value="TreeGrafter"/>
</dbReference>
<evidence type="ECO:0000256" key="18">
    <source>
        <dbReference type="ARBA" id="ARBA00049087"/>
    </source>
</evidence>
<keyword evidence="8" id="KW-0949">S-adenosyl-L-methionine</keyword>
<evidence type="ECO:0000256" key="5">
    <source>
        <dbReference type="ARBA" id="ARBA00022603"/>
    </source>
</evidence>
<dbReference type="PANTHER" id="PTHR46024:SF3">
    <property type="entry name" value="HISTONE-LYSINE N-METHYLTRANSFERASE SETDB2"/>
    <property type="match status" value="1"/>
</dbReference>
<evidence type="ECO:0000256" key="9">
    <source>
        <dbReference type="ARBA" id="ARBA00022723"/>
    </source>
</evidence>
<dbReference type="PROSITE" id="PS50868">
    <property type="entry name" value="POST_SET"/>
    <property type="match status" value="1"/>
</dbReference>
<evidence type="ECO:0000256" key="8">
    <source>
        <dbReference type="ARBA" id="ARBA00022691"/>
    </source>
</evidence>
<comment type="caution">
    <text evidence="23">The sequence shown here is derived from an EMBL/GenBank/DDBJ whole genome shotgun (WGS) entry which is preliminary data.</text>
</comment>
<feature type="region of interest" description="Disordered" evidence="19">
    <location>
        <begin position="83"/>
        <end position="147"/>
    </location>
</feature>
<evidence type="ECO:0000256" key="2">
    <source>
        <dbReference type="ARBA" id="ARBA00004286"/>
    </source>
</evidence>
<dbReference type="Proteomes" id="UP000824540">
    <property type="component" value="Unassembled WGS sequence"/>
</dbReference>
<keyword evidence="6" id="KW-0132">Cell division</keyword>
<dbReference type="InterPro" id="IPR003616">
    <property type="entry name" value="Post-SET_dom"/>
</dbReference>
<proteinExistence type="predicted"/>
<dbReference type="EC" id="2.1.1.366" evidence="15"/>
<keyword evidence="9" id="KW-0479">Metal-binding</keyword>
<sequence length="631" mass="69409">METITPLEIEKAKDFWRDVDVDSVFEGLCDYLQCLRERIKDQSATDRVLPVAGSDGDTVEQEVEGESTCEQEVESLLSQDNSRCIKSQPCSPDPPLSPPQSEGDGLQPPMWPPGPDRVERLASPSPSELDSNKVLAPLSPPQPERDALFAPLSPMMPTYQLHSCSWTCLSHSPLSVEQQGHNPLRVPLMWGFQRQHATVYVEGEGPGERDVFYKAPCGQSLRGPADVLRYLRETEVDTLLHPGNFSFTPAVQLQSGEPTPAGAGQLLDLDLSRGAEPVPVQVWNAVDGARPEKFRYRTHRWPRCCLPPSGPIYSTCCDCTDGCADEKKCSCLQLSLGAARGAQLYCFRRLSRPHGLQVRLQVFRTQHRGWGVRCLDDLDRGTFVCTYTGVVMRAGLWSEGAIGTLPLDQTSVKRKREEQSSDDEVEVVEEWTVPAVETDMSPNLEPPPSPSGHVSVIKRPTGLSGAPLDNERAEGESQPMRTESGTSPSSGTSHSHLLSAKSHPDTENGEWEGEEAEPWLNSGQDAEEAWLGEDGNTNDGLGVCHSGSKEEHQYYLDATEEGNHSCCPNLFVQNVFIDSHHRDFPTVAFFTSRSVTAGTELTWNYSYDPGTTPEQEVPCQCGCQSCQGALI</sequence>
<dbReference type="InterPro" id="IPR001739">
    <property type="entry name" value="Methyl_CpG_DNA-bd"/>
</dbReference>
<feature type="domain" description="MBD" evidence="22">
    <location>
        <begin position="176"/>
        <end position="252"/>
    </location>
</feature>
<dbReference type="PROSITE" id="PS50280">
    <property type="entry name" value="SET"/>
    <property type="match status" value="1"/>
</dbReference>
<evidence type="ECO:0000259" key="20">
    <source>
        <dbReference type="PROSITE" id="PS50280"/>
    </source>
</evidence>
<organism evidence="23 24">
    <name type="scientific">Albula glossodonta</name>
    <name type="common">roundjaw bonefish</name>
    <dbReference type="NCBI Taxonomy" id="121402"/>
    <lineage>
        <taxon>Eukaryota</taxon>
        <taxon>Metazoa</taxon>
        <taxon>Chordata</taxon>
        <taxon>Craniata</taxon>
        <taxon>Vertebrata</taxon>
        <taxon>Euteleostomi</taxon>
        <taxon>Actinopterygii</taxon>
        <taxon>Neopterygii</taxon>
        <taxon>Teleostei</taxon>
        <taxon>Albuliformes</taxon>
        <taxon>Albulidae</taxon>
        <taxon>Albula</taxon>
    </lineage>
</organism>
<keyword evidence="10" id="KW-0498">Mitosis</keyword>
<evidence type="ECO:0000256" key="16">
    <source>
        <dbReference type="ARBA" id="ARBA00040299"/>
    </source>
</evidence>
<dbReference type="GO" id="GO:0003677">
    <property type="term" value="F:DNA binding"/>
    <property type="evidence" value="ECO:0007669"/>
    <property type="project" value="InterPro"/>
</dbReference>
<dbReference type="PROSITE" id="PS50982">
    <property type="entry name" value="MBD"/>
    <property type="match status" value="1"/>
</dbReference>
<dbReference type="GO" id="GO:0005694">
    <property type="term" value="C:chromosome"/>
    <property type="evidence" value="ECO:0007669"/>
    <property type="project" value="UniProtKB-SubCell"/>
</dbReference>
<dbReference type="SMART" id="SM00317">
    <property type="entry name" value="SET"/>
    <property type="match status" value="1"/>
</dbReference>
<dbReference type="Gene3D" id="2.170.270.10">
    <property type="entry name" value="SET domain"/>
    <property type="match status" value="2"/>
</dbReference>
<dbReference type="GO" id="GO:0070828">
    <property type="term" value="P:heterochromatin organization"/>
    <property type="evidence" value="ECO:0007669"/>
    <property type="project" value="TreeGrafter"/>
</dbReference>
<dbReference type="OrthoDB" id="5792673at2759"/>
<evidence type="ECO:0000256" key="15">
    <source>
        <dbReference type="ARBA" id="ARBA00039052"/>
    </source>
</evidence>
<dbReference type="SUPFAM" id="SSF54171">
    <property type="entry name" value="DNA-binding domain"/>
    <property type="match status" value="1"/>
</dbReference>
<feature type="compositionally biased region" description="Low complexity" evidence="19">
    <location>
        <begin position="484"/>
        <end position="499"/>
    </location>
</feature>
<reference evidence="23" key="1">
    <citation type="thesis" date="2021" institute="BYU ScholarsArchive" country="Provo, UT, USA">
        <title>Applications of and Algorithms for Genome Assembly and Genomic Analyses with an Emphasis on Marine Teleosts.</title>
        <authorList>
            <person name="Pickett B.D."/>
        </authorList>
    </citation>
    <scope>NUCLEOTIDE SEQUENCE</scope>
    <source>
        <strain evidence="23">HI-2016</strain>
    </source>
</reference>
<accession>A0A8T2P8A6</accession>
<dbReference type="InterPro" id="IPR046341">
    <property type="entry name" value="SET_dom_sf"/>
</dbReference>
<dbReference type="GO" id="GO:0032259">
    <property type="term" value="P:methylation"/>
    <property type="evidence" value="ECO:0007669"/>
    <property type="project" value="UniProtKB-KW"/>
</dbReference>
<evidence type="ECO:0000256" key="4">
    <source>
        <dbReference type="ARBA" id="ARBA00022473"/>
    </source>
</evidence>
<keyword evidence="12" id="KW-0156">Chromatin regulator</keyword>
<dbReference type="GO" id="GO:0005634">
    <property type="term" value="C:nucleus"/>
    <property type="evidence" value="ECO:0007669"/>
    <property type="project" value="UniProtKB-SubCell"/>
</dbReference>
<keyword evidence="3" id="KW-0158">Chromosome</keyword>
<protein>
    <recommendedName>
        <fullName evidence="16">Histone-lysine N-methyltransferase SETDB2</fullName>
        <ecNumber evidence="15">2.1.1.366</ecNumber>
    </recommendedName>
    <alternativeName>
        <fullName evidence="17">SET domain bifurcated 2</fullName>
    </alternativeName>
</protein>
<evidence type="ECO:0000256" key="7">
    <source>
        <dbReference type="ARBA" id="ARBA00022679"/>
    </source>
</evidence>
<dbReference type="Pfam" id="PF00856">
    <property type="entry name" value="SET"/>
    <property type="match status" value="1"/>
</dbReference>
<evidence type="ECO:0000256" key="14">
    <source>
        <dbReference type="ARBA" id="ARBA00023306"/>
    </source>
</evidence>
<dbReference type="AlphaFoldDB" id="A0A8T2P8A6"/>
<keyword evidence="7" id="KW-0808">Transferase</keyword>
<dbReference type="InterPro" id="IPR051516">
    <property type="entry name" value="SETDB_methyltransferase"/>
</dbReference>
<dbReference type="Gene3D" id="3.30.890.10">
    <property type="entry name" value="Methyl-cpg-binding Protein 2, Chain A"/>
    <property type="match status" value="1"/>
</dbReference>
<evidence type="ECO:0000256" key="11">
    <source>
        <dbReference type="ARBA" id="ARBA00022833"/>
    </source>
</evidence>
<dbReference type="GO" id="GO:0051301">
    <property type="term" value="P:cell division"/>
    <property type="evidence" value="ECO:0007669"/>
    <property type="project" value="UniProtKB-KW"/>
</dbReference>
<feature type="compositionally biased region" description="Acidic residues" evidence="19">
    <location>
        <begin position="507"/>
        <end position="517"/>
    </location>
</feature>
<evidence type="ECO:0000256" key="13">
    <source>
        <dbReference type="ARBA" id="ARBA00023242"/>
    </source>
</evidence>
<dbReference type="InterPro" id="IPR016177">
    <property type="entry name" value="DNA-bd_dom_sf"/>
</dbReference>
<comment type="catalytic activity">
    <reaction evidence="18">
        <text>N(6),N(6)-dimethyl-L-lysyl(9)-[histone H3] + S-adenosyl-L-methionine = N(6),N(6),N(6)-trimethyl-L-lysyl(9)-[histone H3] + S-adenosyl-L-homocysteine + H(+)</text>
        <dbReference type="Rhea" id="RHEA:60288"/>
        <dbReference type="Rhea" id="RHEA-COMP:15538"/>
        <dbReference type="Rhea" id="RHEA-COMP:15541"/>
        <dbReference type="ChEBI" id="CHEBI:15378"/>
        <dbReference type="ChEBI" id="CHEBI:57856"/>
        <dbReference type="ChEBI" id="CHEBI:59789"/>
        <dbReference type="ChEBI" id="CHEBI:61961"/>
        <dbReference type="ChEBI" id="CHEBI:61976"/>
        <dbReference type="EC" id="2.1.1.366"/>
    </reaction>
</comment>
<dbReference type="SUPFAM" id="SSF82199">
    <property type="entry name" value="SET domain"/>
    <property type="match status" value="1"/>
</dbReference>
<evidence type="ECO:0000313" key="24">
    <source>
        <dbReference type="Proteomes" id="UP000824540"/>
    </source>
</evidence>
<dbReference type="SMART" id="SM00391">
    <property type="entry name" value="MBD"/>
    <property type="match status" value="1"/>
</dbReference>
<evidence type="ECO:0000256" key="12">
    <source>
        <dbReference type="ARBA" id="ARBA00022853"/>
    </source>
</evidence>
<evidence type="ECO:0000313" key="23">
    <source>
        <dbReference type="EMBL" id="KAG9348834.1"/>
    </source>
</evidence>
<dbReference type="InterPro" id="IPR001214">
    <property type="entry name" value="SET_dom"/>
</dbReference>